<dbReference type="GeneID" id="79317364"/>
<evidence type="ECO:0000313" key="5">
    <source>
        <dbReference type="Proteomes" id="UP001596547"/>
    </source>
</evidence>
<dbReference type="EMBL" id="JBHTBF010000003">
    <property type="protein sequence ID" value="MFC7318456.1"/>
    <property type="molecule type" value="Genomic_DNA"/>
</dbReference>
<comment type="similarity">
    <text evidence="1">Belongs to the sulfatase family.</text>
</comment>
<evidence type="ECO:0000256" key="2">
    <source>
        <dbReference type="SAM" id="MobiDB-lite"/>
    </source>
</evidence>
<name>A0ABD6ADR3_9EURY</name>
<reference evidence="4 5" key="1">
    <citation type="journal article" date="2019" name="Int. J. Syst. Evol. Microbiol.">
        <title>The Global Catalogue of Microorganisms (GCM) 10K type strain sequencing project: providing services to taxonomists for standard genome sequencing and annotation.</title>
        <authorList>
            <consortium name="The Broad Institute Genomics Platform"/>
            <consortium name="The Broad Institute Genome Sequencing Center for Infectious Disease"/>
            <person name="Wu L."/>
            <person name="Ma J."/>
        </authorList>
    </citation>
    <scope>NUCLEOTIDE SEQUENCE [LARGE SCALE GENOMIC DNA]</scope>
    <source>
        <strain evidence="4 5">PSR21</strain>
    </source>
</reference>
<gene>
    <name evidence="4" type="ORF">ACFQPE_16880</name>
</gene>
<feature type="domain" description="Sulfatase N-terminal" evidence="3">
    <location>
        <begin position="79"/>
        <end position="384"/>
    </location>
</feature>
<evidence type="ECO:0000256" key="1">
    <source>
        <dbReference type="ARBA" id="ARBA00008779"/>
    </source>
</evidence>
<dbReference type="InterPro" id="IPR017850">
    <property type="entry name" value="Alkaline_phosphatase_core_sf"/>
</dbReference>
<dbReference type="Proteomes" id="UP001596547">
    <property type="component" value="Unassembled WGS sequence"/>
</dbReference>
<accession>A0ABD6ADR3</accession>
<evidence type="ECO:0000313" key="4">
    <source>
        <dbReference type="EMBL" id="MFC7318456.1"/>
    </source>
</evidence>
<dbReference type="PANTHER" id="PTHR42693">
    <property type="entry name" value="ARYLSULFATASE FAMILY MEMBER"/>
    <property type="match status" value="1"/>
</dbReference>
<dbReference type="RefSeq" id="WP_276306701.1">
    <property type="nucleotide sequence ID" value="NZ_CP119993.1"/>
</dbReference>
<keyword evidence="5" id="KW-1185">Reference proteome</keyword>
<proteinExistence type="inferred from homology"/>
<dbReference type="Pfam" id="PF00884">
    <property type="entry name" value="Sulfatase"/>
    <property type="match status" value="1"/>
</dbReference>
<organism evidence="4 5">
    <name type="scientific">Halomarina halobia</name>
    <dbReference type="NCBI Taxonomy" id="3033386"/>
    <lineage>
        <taxon>Archaea</taxon>
        <taxon>Methanobacteriati</taxon>
        <taxon>Methanobacteriota</taxon>
        <taxon>Stenosarchaea group</taxon>
        <taxon>Halobacteria</taxon>
        <taxon>Halobacteriales</taxon>
        <taxon>Natronomonadaceae</taxon>
        <taxon>Halomarina</taxon>
    </lineage>
</organism>
<dbReference type="InterPro" id="IPR050738">
    <property type="entry name" value="Sulfatase"/>
</dbReference>
<dbReference type="SUPFAM" id="SSF53649">
    <property type="entry name" value="Alkaline phosphatase-like"/>
    <property type="match status" value="1"/>
</dbReference>
<evidence type="ECO:0000259" key="3">
    <source>
        <dbReference type="Pfam" id="PF00884"/>
    </source>
</evidence>
<comment type="caution">
    <text evidence="4">The sequence shown here is derived from an EMBL/GenBank/DDBJ whole genome shotgun (WGS) entry which is preliminary data.</text>
</comment>
<dbReference type="InterPro" id="IPR000917">
    <property type="entry name" value="Sulfatase_N"/>
</dbReference>
<feature type="region of interest" description="Disordered" evidence="2">
    <location>
        <begin position="448"/>
        <end position="495"/>
    </location>
</feature>
<dbReference type="AlphaFoldDB" id="A0ABD6ADR3"/>
<feature type="region of interest" description="Disordered" evidence="2">
    <location>
        <begin position="39"/>
        <end position="76"/>
    </location>
</feature>
<dbReference type="Gene3D" id="3.40.720.10">
    <property type="entry name" value="Alkaline Phosphatase, subunit A"/>
    <property type="match status" value="1"/>
</dbReference>
<sequence length="495" mass="54331">MTRAPQRRPPGAREASRLAKAGARILGEGLRRAAPARAVDRASDVRTALETRRRERRADRRFDARRRAEREPRSDAPRHVVCVVVDALRADALDGTVTPFLSGLTGGDAISTSTWTFPAVSSLLTGRYPYEHGATRRSDSFADSVRDVTGLPRAVPDDEPLLSDALAGAGYRTYGAFGFVVPFLALRGRFETHALYRDAPAERILADHAEWLAEHRDERTFSYLHLADLHEPVDPPTGYWSAHGVADLPGIRGWRHEDVVESTPTVERFRRHRRRLYDAAAEYVDNRLSAHHNRVADLADGGVALAVVGDHGEGFWERAGFHADNFADPRPAHCVGHGGAPYEAVTRVPLRTAGLGDGPAAADADGRLSSLVDVAPTIAEAVGVELPECSGVPLTRSPPDDRVVLVEGVRYGYEKKAAYTREDGRAWKLVVSRGDDVAATFALPAETRRAPPGNVEARLRDALPPWPDEATTVDERTDDRLSSDVERRLERLGYR</sequence>
<dbReference type="PANTHER" id="PTHR42693:SF33">
    <property type="entry name" value="ARYLSULFATASE"/>
    <property type="match status" value="1"/>
</dbReference>
<feature type="compositionally biased region" description="Basic and acidic residues" evidence="2">
    <location>
        <begin position="473"/>
        <end position="495"/>
    </location>
</feature>
<protein>
    <submittedName>
        <fullName evidence="4">Sulfatase-like hydrolase/transferase</fullName>
    </submittedName>
</protein>